<gene>
    <name evidence="2" type="ORF">PSI23_05445</name>
</gene>
<organism evidence="2 3">
    <name type="scientific">Xenorhabdus yunnanensis</name>
    <dbReference type="NCBI Taxonomy" id="3025878"/>
    <lineage>
        <taxon>Bacteria</taxon>
        <taxon>Pseudomonadati</taxon>
        <taxon>Pseudomonadota</taxon>
        <taxon>Gammaproteobacteria</taxon>
        <taxon>Enterobacterales</taxon>
        <taxon>Morganellaceae</taxon>
        <taxon>Xenorhabdus</taxon>
    </lineage>
</organism>
<dbReference type="InterPro" id="IPR018873">
    <property type="entry name" value="KilA-N_DNA-bd_domain"/>
</dbReference>
<proteinExistence type="predicted"/>
<comment type="caution">
    <text evidence="2">The sequence shown here is derived from an EMBL/GenBank/DDBJ whole genome shotgun (WGS) entry which is preliminary data.</text>
</comment>
<protein>
    <submittedName>
        <fullName evidence="2">ORF6N domain-containing protein</fullName>
    </submittedName>
</protein>
<keyword evidence="3" id="KW-1185">Reference proteome</keyword>
<accession>A0ABT5LCV5</accession>
<reference evidence="2 3" key="1">
    <citation type="submission" date="2023-02" db="EMBL/GenBank/DDBJ databases">
        <title>Entomopathogenic bacteria.</title>
        <authorList>
            <person name="Machado R.A."/>
        </authorList>
    </citation>
    <scope>NUCLEOTIDE SEQUENCE [LARGE SCALE GENOMIC DNA]</scope>
    <source>
        <strain evidence="2 3">XENO-10</strain>
    </source>
</reference>
<evidence type="ECO:0000259" key="1">
    <source>
        <dbReference type="Pfam" id="PF10543"/>
    </source>
</evidence>
<dbReference type="Proteomes" id="UP001217178">
    <property type="component" value="Unassembled WGS sequence"/>
</dbReference>
<feature type="domain" description="KilA-N DNA-binding" evidence="1">
    <location>
        <begin position="16"/>
        <end position="96"/>
    </location>
</feature>
<evidence type="ECO:0000313" key="3">
    <source>
        <dbReference type="Proteomes" id="UP001217178"/>
    </source>
</evidence>
<name>A0ABT5LCV5_9GAMM</name>
<dbReference type="Pfam" id="PF10543">
    <property type="entry name" value="ORF6N"/>
    <property type="match status" value="1"/>
</dbReference>
<dbReference type="RefSeq" id="WP_273554128.1">
    <property type="nucleotide sequence ID" value="NZ_JAQRFI010000008.1"/>
</dbReference>
<evidence type="ECO:0000313" key="2">
    <source>
        <dbReference type="EMBL" id="MDC9588774.1"/>
    </source>
</evidence>
<dbReference type="EMBL" id="JAQRFI010000008">
    <property type="protein sequence ID" value="MDC9588774.1"/>
    <property type="molecule type" value="Genomic_DNA"/>
</dbReference>
<sequence length="122" mass="14468">MTEHEQAKEFLNKYPVIEWEGKRVVTFAMIEKLHNRTEKTIGENYRRHKDKFKYGVDTFLLKGKKELNLLPKDTVDSRANHLRLITESGYLILIKIMRDPLAWETQKEIIANYFNRKESGNG</sequence>